<evidence type="ECO:0000313" key="2">
    <source>
        <dbReference type="Proteomes" id="UP000262917"/>
    </source>
</evidence>
<evidence type="ECO:0008006" key="3">
    <source>
        <dbReference type="Google" id="ProtNLM"/>
    </source>
</evidence>
<reference evidence="1 2" key="1">
    <citation type="submission" date="2018-08" db="EMBL/GenBank/DDBJ databases">
        <title>Lysobacter weifangensis sp. nov., a new member of the family 'Xanthomonadaceae', isolated from soil in a farmland.</title>
        <authorList>
            <person name="Zhao H."/>
        </authorList>
    </citation>
    <scope>NUCLEOTIDE SEQUENCE [LARGE SCALE GENOMIC DNA]</scope>
    <source>
        <strain evidence="1 2">WF-2</strain>
    </source>
</reference>
<keyword evidence="2" id="KW-1185">Reference proteome</keyword>
<dbReference type="EMBL" id="QVPD01000005">
    <property type="protein sequence ID" value="RFP60838.1"/>
    <property type="molecule type" value="Genomic_DNA"/>
</dbReference>
<accession>A0A372DMM1</accession>
<protein>
    <recommendedName>
        <fullName evidence="3">PepSY domain-containing protein</fullName>
    </recommendedName>
</protein>
<name>A0A372DMM1_9GAMM</name>
<evidence type="ECO:0000313" key="1">
    <source>
        <dbReference type="EMBL" id="RFP60838.1"/>
    </source>
</evidence>
<dbReference type="Proteomes" id="UP000262917">
    <property type="component" value="Unassembled WGS sequence"/>
</dbReference>
<proteinExistence type="predicted"/>
<sequence>MVAEVNEDRGAHAVELRTHGEVFATAEQARAAMLAAGWTESHYSPIDTRGGASMYYRKGDRSATLAMASGGTGQVRVMYNFATVGETGVK</sequence>
<organism evidence="1 2">
    <name type="scientific">Cognatiluteimonas weifangensis</name>
    <dbReference type="NCBI Taxonomy" id="2303539"/>
    <lineage>
        <taxon>Bacteria</taxon>
        <taxon>Pseudomonadati</taxon>
        <taxon>Pseudomonadota</taxon>
        <taxon>Gammaproteobacteria</taxon>
        <taxon>Lysobacterales</taxon>
        <taxon>Lysobacteraceae</taxon>
        <taxon>Cognatiluteimonas</taxon>
    </lineage>
</organism>
<comment type="caution">
    <text evidence="1">The sequence shown here is derived from an EMBL/GenBank/DDBJ whole genome shotgun (WGS) entry which is preliminary data.</text>
</comment>
<gene>
    <name evidence="1" type="ORF">D0Y53_06785</name>
</gene>
<dbReference type="AlphaFoldDB" id="A0A372DMM1"/>